<reference evidence="2 3" key="1">
    <citation type="submission" date="2021-01" db="EMBL/GenBank/DDBJ databases">
        <title>Genomic Encyclopedia of Type Strains, Phase IV (KMG-IV): sequencing the most valuable type-strain genomes for metagenomic binning, comparative biology and taxonomic classification.</title>
        <authorList>
            <person name="Goeker M."/>
        </authorList>
    </citation>
    <scope>NUCLEOTIDE SEQUENCE [LARGE SCALE GENOMIC DNA]</scope>
    <source>
        <strain evidence="2 3">DSM 25879</strain>
    </source>
</reference>
<comment type="caution">
    <text evidence="2">The sequence shown here is derived from an EMBL/GenBank/DDBJ whole genome shotgun (WGS) entry which is preliminary data.</text>
</comment>
<dbReference type="InterPro" id="IPR024633">
    <property type="entry name" value="DnaA_N_dom"/>
</dbReference>
<accession>A0ABS2NZC6</accession>
<dbReference type="Proteomes" id="UP000737402">
    <property type="component" value="Unassembled WGS sequence"/>
</dbReference>
<name>A0ABS2NZC6_9BACI</name>
<feature type="domain" description="DnaA N-terminal" evidence="1">
    <location>
        <begin position="12"/>
        <end position="73"/>
    </location>
</feature>
<dbReference type="EMBL" id="JAFBED010000003">
    <property type="protein sequence ID" value="MBM7620010.1"/>
    <property type="molecule type" value="Genomic_DNA"/>
</dbReference>
<gene>
    <name evidence="2" type="ORF">JOC95_001862</name>
</gene>
<keyword evidence="3" id="KW-1185">Reference proteome</keyword>
<dbReference type="Pfam" id="PF11638">
    <property type="entry name" value="DnaA_N"/>
    <property type="match status" value="1"/>
</dbReference>
<evidence type="ECO:0000259" key="1">
    <source>
        <dbReference type="Pfam" id="PF11638"/>
    </source>
</evidence>
<dbReference type="RefSeq" id="WP_204415340.1">
    <property type="nucleotide sequence ID" value="NZ_JAFBED010000003.1"/>
</dbReference>
<evidence type="ECO:0000313" key="2">
    <source>
        <dbReference type="EMBL" id="MBM7620010.1"/>
    </source>
</evidence>
<evidence type="ECO:0000313" key="3">
    <source>
        <dbReference type="Proteomes" id="UP000737402"/>
    </source>
</evidence>
<proteinExistence type="predicted"/>
<organism evidence="2 3">
    <name type="scientific">Sutcliffiella tianshenii</name>
    <dbReference type="NCBI Taxonomy" id="1463404"/>
    <lineage>
        <taxon>Bacteria</taxon>
        <taxon>Bacillati</taxon>
        <taxon>Bacillota</taxon>
        <taxon>Bacilli</taxon>
        <taxon>Bacillales</taxon>
        <taxon>Bacillaceae</taxon>
        <taxon>Sutcliffiella</taxon>
    </lineage>
</organism>
<dbReference type="InterPro" id="IPR038454">
    <property type="entry name" value="DnaA_N_sf"/>
</dbReference>
<dbReference type="Gene3D" id="3.30.300.180">
    <property type="match status" value="1"/>
</dbReference>
<protein>
    <submittedName>
        <fullName evidence="2">Chromosomal replication initiation ATPase DnaA</fullName>
    </submittedName>
</protein>
<sequence length="153" mass="17510">MSNEEVSILSRNLWGDVLAEMSRRLSKPSYDTWIAPLSGEVFEDGKLIITAQNDLSKEWIQSRYKQELLDVLKTLTGQNYKIKVTSVGESKPLPKTRMNNEQAIGYMLLACKEVNFPIEAVNQLHVSMLSQFDFYTPEEAEKGIEWFSKTGKE</sequence>